<dbReference type="Gene3D" id="3.40.50.300">
    <property type="entry name" value="P-loop containing nucleotide triphosphate hydrolases"/>
    <property type="match status" value="1"/>
</dbReference>
<name>A0ABS2ZUW7_9BACL</name>
<keyword evidence="2" id="KW-1185">Reference proteome</keyword>
<organism evidence="1 2">
    <name type="scientific">Fictibacillus nanhaiensis</name>
    <dbReference type="NCBI Taxonomy" id="742169"/>
    <lineage>
        <taxon>Bacteria</taxon>
        <taxon>Bacillati</taxon>
        <taxon>Bacillota</taxon>
        <taxon>Bacilli</taxon>
        <taxon>Bacillales</taxon>
        <taxon>Fictibacillaceae</taxon>
        <taxon>Fictibacillus</taxon>
    </lineage>
</organism>
<comment type="caution">
    <text evidence="1">The sequence shown here is derived from an EMBL/GenBank/DDBJ whole genome shotgun (WGS) entry which is preliminary data.</text>
</comment>
<dbReference type="EMBL" id="JAFHKR010000039">
    <property type="protein sequence ID" value="MBN3555805.1"/>
    <property type="molecule type" value="Genomic_DNA"/>
</dbReference>
<accession>A0ABS2ZUW7</accession>
<dbReference type="InterPro" id="IPR027417">
    <property type="entry name" value="P-loop_NTPase"/>
</dbReference>
<gene>
    <name evidence="1" type="ORF">JYA63_16120</name>
</gene>
<reference evidence="1 2" key="1">
    <citation type="submission" date="2021-01" db="EMBL/GenBank/DDBJ databases">
        <title>Genome Sequencing of Type Strains.</title>
        <authorList>
            <person name="Lemaire J.F."/>
            <person name="Inderbitzin P."/>
            <person name="Collins S.B."/>
            <person name="Wespe N."/>
            <person name="Knight-Connoni V."/>
        </authorList>
    </citation>
    <scope>NUCLEOTIDE SEQUENCE [LARGE SCALE GENOMIC DNA]</scope>
    <source>
        <strain evidence="1 2">DSM 23009</strain>
    </source>
</reference>
<dbReference type="SUPFAM" id="SSF52540">
    <property type="entry name" value="P-loop containing nucleoside triphosphate hydrolases"/>
    <property type="match status" value="1"/>
</dbReference>
<protein>
    <submittedName>
        <fullName evidence="1">AAA family ATPase</fullName>
    </submittedName>
</protein>
<sequence>MTMENGRTVYLLSGPAGVGKSTTSTELVNRLTHSAYLSGDDISHMHRNGREKPWESEQEHDLIWNNILHLTRNFVRYGSDVVIDYIIFPKDAEWLRNQLRDPGVTIRYVVLWADKETLVKRDALRNEEERMGERCLILFDEFLQSELNHKHLLHTSLLTPQDIQDVVLEIQSDNRFIYI</sequence>
<evidence type="ECO:0000313" key="1">
    <source>
        <dbReference type="EMBL" id="MBN3555805.1"/>
    </source>
</evidence>
<evidence type="ECO:0000313" key="2">
    <source>
        <dbReference type="Proteomes" id="UP001296923"/>
    </source>
</evidence>
<proteinExistence type="predicted"/>
<dbReference type="Proteomes" id="UP001296923">
    <property type="component" value="Unassembled WGS sequence"/>
</dbReference>
<dbReference type="Pfam" id="PF13671">
    <property type="entry name" value="AAA_33"/>
    <property type="match status" value="1"/>
</dbReference>